<protein>
    <submittedName>
        <fullName evidence="8">Cytochrome c biogenesis protein</fullName>
    </submittedName>
</protein>
<accession>A0A8J3CI19</accession>
<proteinExistence type="inferred from homology"/>
<evidence type="ECO:0000256" key="2">
    <source>
        <dbReference type="ARBA" id="ARBA00006143"/>
    </source>
</evidence>
<dbReference type="Pfam" id="PF02683">
    <property type="entry name" value="DsbD_TM"/>
    <property type="match status" value="1"/>
</dbReference>
<gene>
    <name evidence="8" type="primary">ccdA</name>
    <name evidence="8" type="ORF">GCM10012275_45510</name>
</gene>
<dbReference type="PANTHER" id="PTHR31272:SF4">
    <property type="entry name" value="CYTOCHROME C-TYPE BIOGENESIS PROTEIN HI_1454-RELATED"/>
    <property type="match status" value="1"/>
</dbReference>
<evidence type="ECO:0000256" key="3">
    <source>
        <dbReference type="ARBA" id="ARBA00022692"/>
    </source>
</evidence>
<feature type="transmembrane region" description="Helical" evidence="6">
    <location>
        <begin position="128"/>
        <end position="151"/>
    </location>
</feature>
<reference evidence="8" key="1">
    <citation type="journal article" date="2014" name="Int. J. Syst. Evol. Microbiol.">
        <title>Complete genome sequence of Corynebacterium casei LMG S-19264T (=DSM 44701T), isolated from a smear-ripened cheese.</title>
        <authorList>
            <consortium name="US DOE Joint Genome Institute (JGI-PGF)"/>
            <person name="Walter F."/>
            <person name="Albersmeier A."/>
            <person name="Kalinowski J."/>
            <person name="Ruckert C."/>
        </authorList>
    </citation>
    <scope>NUCLEOTIDE SEQUENCE</scope>
    <source>
        <strain evidence="8">CGMCC 4.5737</strain>
    </source>
</reference>
<feature type="transmembrane region" description="Helical" evidence="6">
    <location>
        <begin position="96"/>
        <end position="116"/>
    </location>
</feature>
<comment type="caution">
    <text evidence="8">The sequence shown here is derived from an EMBL/GenBank/DDBJ whole genome shotgun (WGS) entry which is preliminary data.</text>
</comment>
<dbReference type="InterPro" id="IPR003834">
    <property type="entry name" value="Cyt_c_assmbl_TM_dom"/>
</dbReference>
<sequence>MPQVTRVVARCKVMSRRYVFWFAVSGTDFTSLASSGPLLVAAAFAMLAGAVSFASPCVVPLVPGYLAYLAGLVGADTPALDETEPRRAGRWRVAGAALLFVAGFTVVFAVIMLGVIGVSDALGRNEQLLQRGGGVLTIFMGLVFIGMVPALQREVRAHRVPRGGVLGAPVLGALFGLGWTPCMGPMLSAVLAVAAGTGGGSMRGVALILAYCAGLGVPFVLLALGARWALRTSGWLRRNGRKVQYVGGAMLVLVGVLLVTGAWGVMLAWLQKPIAGFELPI</sequence>
<feature type="transmembrane region" description="Helical" evidence="6">
    <location>
        <begin position="20"/>
        <end position="47"/>
    </location>
</feature>
<dbReference type="AlphaFoldDB" id="A0A8J3CI19"/>
<evidence type="ECO:0000256" key="6">
    <source>
        <dbReference type="SAM" id="Phobius"/>
    </source>
</evidence>
<dbReference type="InterPro" id="IPR051790">
    <property type="entry name" value="Cytochrome_c-biogenesis_DsbD"/>
</dbReference>
<keyword evidence="9" id="KW-1185">Reference proteome</keyword>
<keyword evidence="5 6" id="KW-0472">Membrane</keyword>
<dbReference type="Proteomes" id="UP000637578">
    <property type="component" value="Unassembled WGS sequence"/>
</dbReference>
<dbReference type="PANTHER" id="PTHR31272">
    <property type="entry name" value="CYTOCHROME C-TYPE BIOGENESIS PROTEIN HI_1454-RELATED"/>
    <property type="match status" value="1"/>
</dbReference>
<name>A0A8J3CI19_9PSEU</name>
<reference evidence="8" key="2">
    <citation type="submission" date="2020-09" db="EMBL/GenBank/DDBJ databases">
        <authorList>
            <person name="Sun Q."/>
            <person name="Zhou Y."/>
        </authorList>
    </citation>
    <scope>NUCLEOTIDE SEQUENCE</scope>
    <source>
        <strain evidence="8">CGMCC 4.5737</strain>
    </source>
</reference>
<comment type="similarity">
    <text evidence="2">Belongs to the DsbD family.</text>
</comment>
<feature type="domain" description="Cytochrome C biogenesis protein transmembrane" evidence="7">
    <location>
        <begin position="41"/>
        <end position="259"/>
    </location>
</feature>
<evidence type="ECO:0000256" key="4">
    <source>
        <dbReference type="ARBA" id="ARBA00022989"/>
    </source>
</evidence>
<evidence type="ECO:0000256" key="5">
    <source>
        <dbReference type="ARBA" id="ARBA00023136"/>
    </source>
</evidence>
<evidence type="ECO:0000313" key="9">
    <source>
        <dbReference type="Proteomes" id="UP000637578"/>
    </source>
</evidence>
<feature type="transmembrane region" description="Helical" evidence="6">
    <location>
        <begin position="53"/>
        <end position="75"/>
    </location>
</feature>
<evidence type="ECO:0000259" key="7">
    <source>
        <dbReference type="Pfam" id="PF02683"/>
    </source>
</evidence>
<feature type="transmembrane region" description="Helical" evidence="6">
    <location>
        <begin position="205"/>
        <end position="224"/>
    </location>
</feature>
<feature type="transmembrane region" description="Helical" evidence="6">
    <location>
        <begin position="163"/>
        <end position="193"/>
    </location>
</feature>
<organism evidence="8 9">
    <name type="scientific">Longimycelium tulufanense</name>
    <dbReference type="NCBI Taxonomy" id="907463"/>
    <lineage>
        <taxon>Bacteria</taxon>
        <taxon>Bacillati</taxon>
        <taxon>Actinomycetota</taxon>
        <taxon>Actinomycetes</taxon>
        <taxon>Pseudonocardiales</taxon>
        <taxon>Pseudonocardiaceae</taxon>
        <taxon>Longimycelium</taxon>
    </lineage>
</organism>
<comment type="subcellular location">
    <subcellularLocation>
        <location evidence="1">Membrane</location>
        <topology evidence="1">Multi-pass membrane protein</topology>
    </subcellularLocation>
</comment>
<evidence type="ECO:0000256" key="1">
    <source>
        <dbReference type="ARBA" id="ARBA00004141"/>
    </source>
</evidence>
<evidence type="ECO:0000313" key="8">
    <source>
        <dbReference type="EMBL" id="GGM69890.1"/>
    </source>
</evidence>
<keyword evidence="4 6" id="KW-1133">Transmembrane helix</keyword>
<feature type="transmembrane region" description="Helical" evidence="6">
    <location>
        <begin position="245"/>
        <end position="270"/>
    </location>
</feature>
<dbReference type="GO" id="GO:0017004">
    <property type="term" value="P:cytochrome complex assembly"/>
    <property type="evidence" value="ECO:0007669"/>
    <property type="project" value="InterPro"/>
</dbReference>
<dbReference type="EMBL" id="BMMK01000024">
    <property type="protein sequence ID" value="GGM69890.1"/>
    <property type="molecule type" value="Genomic_DNA"/>
</dbReference>
<keyword evidence="3 6" id="KW-0812">Transmembrane</keyword>
<dbReference type="GO" id="GO:0016020">
    <property type="term" value="C:membrane"/>
    <property type="evidence" value="ECO:0007669"/>
    <property type="project" value="UniProtKB-SubCell"/>
</dbReference>